<accession>A0A7C3R5S2</accession>
<sequence length="206" mass="23484">MGSTKRLLIYPPKRAGNPEKKILAAFFVIAAFFIGLFSLTRLFMIHWVWLVPVSVGSLAALMLAILYFRFREKPVQAIWLENSTLCLASLLTSVEPLVLRFPLSDIQAESAGKGTIPREIRFRKGDELLLSCPIEQVRDVTLYEEIWNRFSPSPEVFSARLPAGKEKRGKFFWSVLPWVLIALLMAGWEVYENHLAPRNYGPFSNP</sequence>
<evidence type="ECO:0000256" key="1">
    <source>
        <dbReference type="SAM" id="Phobius"/>
    </source>
</evidence>
<comment type="caution">
    <text evidence="2">The sequence shown here is derived from an EMBL/GenBank/DDBJ whole genome shotgun (WGS) entry which is preliminary data.</text>
</comment>
<protein>
    <submittedName>
        <fullName evidence="2">Uncharacterized protein</fullName>
    </submittedName>
</protein>
<dbReference type="EMBL" id="DTMM01000213">
    <property type="protein sequence ID" value="HFT94197.1"/>
    <property type="molecule type" value="Genomic_DNA"/>
</dbReference>
<gene>
    <name evidence="2" type="ORF">ENX03_09790</name>
</gene>
<feature type="transmembrane region" description="Helical" evidence="1">
    <location>
        <begin position="46"/>
        <end position="68"/>
    </location>
</feature>
<dbReference type="AlphaFoldDB" id="A0A7C3R5S2"/>
<evidence type="ECO:0000313" key="2">
    <source>
        <dbReference type="EMBL" id="HFT94197.1"/>
    </source>
</evidence>
<keyword evidence="1" id="KW-0472">Membrane</keyword>
<name>A0A7C3R5S2_9BACT</name>
<feature type="transmembrane region" description="Helical" evidence="1">
    <location>
        <begin position="171"/>
        <end position="191"/>
    </location>
</feature>
<reference evidence="2" key="1">
    <citation type="journal article" date="2020" name="mSystems">
        <title>Genome- and Community-Level Interaction Insights into Carbon Utilization and Element Cycling Functions of Hydrothermarchaeota in Hydrothermal Sediment.</title>
        <authorList>
            <person name="Zhou Z."/>
            <person name="Liu Y."/>
            <person name="Xu W."/>
            <person name="Pan J."/>
            <person name="Luo Z.H."/>
            <person name="Li M."/>
        </authorList>
    </citation>
    <scope>NUCLEOTIDE SEQUENCE [LARGE SCALE GENOMIC DNA]</scope>
    <source>
        <strain evidence="2">SpSt-902</strain>
    </source>
</reference>
<keyword evidence="1" id="KW-0812">Transmembrane</keyword>
<organism evidence="2">
    <name type="scientific">Leptospirillum ferriphilum</name>
    <dbReference type="NCBI Taxonomy" id="178606"/>
    <lineage>
        <taxon>Bacteria</taxon>
        <taxon>Pseudomonadati</taxon>
        <taxon>Nitrospirota</taxon>
        <taxon>Nitrospiria</taxon>
        <taxon>Nitrospirales</taxon>
        <taxon>Nitrospiraceae</taxon>
        <taxon>Leptospirillum</taxon>
    </lineage>
</organism>
<proteinExistence type="predicted"/>
<keyword evidence="1" id="KW-1133">Transmembrane helix</keyword>
<feature type="transmembrane region" description="Helical" evidence="1">
    <location>
        <begin position="21"/>
        <end position="40"/>
    </location>
</feature>